<comment type="caution">
    <text evidence="15">The sequence shown here is derived from an EMBL/GenBank/DDBJ whole genome shotgun (WGS) entry which is preliminary data.</text>
</comment>
<dbReference type="InterPro" id="IPR050394">
    <property type="entry name" value="Homeobox_NK-like"/>
</dbReference>
<proteinExistence type="inferred from homology"/>
<dbReference type="Gene3D" id="1.10.10.60">
    <property type="entry name" value="Homeodomain-like"/>
    <property type="match status" value="1"/>
</dbReference>
<dbReference type="GO" id="GO:0030154">
    <property type="term" value="P:cell differentiation"/>
    <property type="evidence" value="ECO:0007669"/>
    <property type="project" value="TreeGrafter"/>
</dbReference>
<evidence type="ECO:0000256" key="3">
    <source>
        <dbReference type="ARBA" id="ARBA00023015"/>
    </source>
</evidence>
<feature type="compositionally biased region" description="Basic and acidic residues" evidence="13">
    <location>
        <begin position="106"/>
        <end position="136"/>
    </location>
</feature>
<evidence type="ECO:0000256" key="9">
    <source>
        <dbReference type="ARBA" id="ARBA00067519"/>
    </source>
</evidence>
<name>A0AAV1N2C6_SCOSC</name>
<dbReference type="InterPro" id="IPR017970">
    <property type="entry name" value="Homeobox_CS"/>
</dbReference>
<evidence type="ECO:0000256" key="8">
    <source>
        <dbReference type="ARBA" id="ARBA00061541"/>
    </source>
</evidence>
<dbReference type="PANTHER" id="PTHR24340:SF73">
    <property type="entry name" value="HOMEOBOX PROTEIN BAGPIPE-RELATED"/>
    <property type="match status" value="1"/>
</dbReference>
<organism evidence="15 16">
    <name type="scientific">Scomber scombrus</name>
    <name type="common">Atlantic mackerel</name>
    <name type="synonym">Scomber vernalis</name>
    <dbReference type="NCBI Taxonomy" id="13677"/>
    <lineage>
        <taxon>Eukaryota</taxon>
        <taxon>Metazoa</taxon>
        <taxon>Chordata</taxon>
        <taxon>Craniata</taxon>
        <taxon>Vertebrata</taxon>
        <taxon>Euteleostomi</taxon>
        <taxon>Actinopterygii</taxon>
        <taxon>Neopterygii</taxon>
        <taxon>Teleostei</taxon>
        <taxon>Neoteleostei</taxon>
        <taxon>Acanthomorphata</taxon>
        <taxon>Pelagiaria</taxon>
        <taxon>Scombriformes</taxon>
        <taxon>Scombridae</taxon>
        <taxon>Scomber</taxon>
    </lineage>
</organism>
<sequence>MTLSFSSFFIKDILTTGRAERGKPGGTRNIGELCAPTRNICTGHGGTGVLDLSLQDVDKNRIHPQRPFPELSVSVGNLKCDTYSEESTEEETEHREDGADQQPHCVQRDKLREKVVEEEGYHSRETVSCSTEERQSRSGTKKRSRAAFSHAQVYELERRFNTQRYLSGPERADLAGMLKLTETQVKIWFQNRRYKTKRRQVAAELAMCSSPKKVAVKVLVRDDQKQYQQANGVHIPVTVPLYQYYPYLHCCCQPCSMSSMARGGML</sequence>
<evidence type="ECO:0000256" key="1">
    <source>
        <dbReference type="ARBA" id="ARBA00004123"/>
    </source>
</evidence>
<keyword evidence="3" id="KW-0805">Transcription regulation</keyword>
<dbReference type="SMART" id="SM00389">
    <property type="entry name" value="HOX"/>
    <property type="match status" value="1"/>
</dbReference>
<evidence type="ECO:0000259" key="14">
    <source>
        <dbReference type="PROSITE" id="PS50071"/>
    </source>
</evidence>
<dbReference type="Pfam" id="PF00046">
    <property type="entry name" value="Homeodomain"/>
    <property type="match status" value="1"/>
</dbReference>
<dbReference type="PROSITE" id="PS50071">
    <property type="entry name" value="HOMEOBOX_2"/>
    <property type="match status" value="1"/>
</dbReference>
<dbReference type="AlphaFoldDB" id="A0AAV1N2C6"/>
<feature type="region of interest" description="Disordered" evidence="13">
    <location>
        <begin position="82"/>
        <end position="144"/>
    </location>
</feature>
<evidence type="ECO:0000256" key="5">
    <source>
        <dbReference type="ARBA" id="ARBA00023155"/>
    </source>
</evidence>
<dbReference type="InterPro" id="IPR009057">
    <property type="entry name" value="Homeodomain-like_sf"/>
</dbReference>
<dbReference type="GO" id="GO:0001501">
    <property type="term" value="P:skeletal system development"/>
    <property type="evidence" value="ECO:0007669"/>
    <property type="project" value="UniProtKB-ARBA"/>
</dbReference>
<keyword evidence="4 11" id="KW-0238">DNA-binding</keyword>
<keyword evidence="5 11" id="KW-0371">Homeobox</keyword>
<evidence type="ECO:0000256" key="4">
    <source>
        <dbReference type="ARBA" id="ARBA00023125"/>
    </source>
</evidence>
<keyword evidence="7 11" id="KW-0539">Nucleus</keyword>
<dbReference type="PRINTS" id="PR00024">
    <property type="entry name" value="HOMEOBOX"/>
</dbReference>
<evidence type="ECO:0000256" key="10">
    <source>
        <dbReference type="ARBA" id="ARBA00081047"/>
    </source>
</evidence>
<evidence type="ECO:0000256" key="7">
    <source>
        <dbReference type="ARBA" id="ARBA00023242"/>
    </source>
</evidence>
<dbReference type="EMBL" id="CAWUFR010000012">
    <property type="protein sequence ID" value="CAK6953255.1"/>
    <property type="molecule type" value="Genomic_DNA"/>
</dbReference>
<evidence type="ECO:0000313" key="16">
    <source>
        <dbReference type="Proteomes" id="UP001314229"/>
    </source>
</evidence>
<protein>
    <recommendedName>
        <fullName evidence="9">Homeobox protein Nkx-3.2</fullName>
    </recommendedName>
    <alternativeName>
        <fullName evidence="10">Bagpipe homeobox protein homolog 1</fullName>
    </alternativeName>
</protein>
<dbReference type="FunFam" id="1.10.10.60:FF:000225">
    <property type="entry name" value="NK3 homeobox 2"/>
    <property type="match status" value="1"/>
</dbReference>
<comment type="subcellular location">
    <subcellularLocation>
        <location evidence="1 11 12">Nucleus</location>
    </subcellularLocation>
</comment>
<evidence type="ECO:0000256" key="2">
    <source>
        <dbReference type="ARBA" id="ARBA00022473"/>
    </source>
</evidence>
<dbReference type="SUPFAM" id="SSF46689">
    <property type="entry name" value="Homeodomain-like"/>
    <property type="match status" value="1"/>
</dbReference>
<dbReference type="PROSITE" id="PS00027">
    <property type="entry name" value="HOMEOBOX_1"/>
    <property type="match status" value="1"/>
</dbReference>
<reference evidence="15 16" key="1">
    <citation type="submission" date="2024-01" db="EMBL/GenBank/DDBJ databases">
        <authorList>
            <person name="Alioto T."/>
            <person name="Alioto T."/>
            <person name="Gomez Garrido J."/>
        </authorList>
    </citation>
    <scope>NUCLEOTIDE SEQUENCE [LARGE SCALE GENOMIC DNA]</scope>
</reference>
<dbReference type="InterPro" id="IPR020479">
    <property type="entry name" value="HD_metazoa"/>
</dbReference>
<accession>A0AAV1N2C6</accession>
<feature type="DNA-binding region" description="Homeobox" evidence="11">
    <location>
        <begin position="141"/>
        <end position="200"/>
    </location>
</feature>
<dbReference type="Proteomes" id="UP001314229">
    <property type="component" value="Unassembled WGS sequence"/>
</dbReference>
<dbReference type="GO" id="GO:0000981">
    <property type="term" value="F:DNA-binding transcription factor activity, RNA polymerase II-specific"/>
    <property type="evidence" value="ECO:0007669"/>
    <property type="project" value="InterPro"/>
</dbReference>
<evidence type="ECO:0000256" key="13">
    <source>
        <dbReference type="SAM" id="MobiDB-lite"/>
    </source>
</evidence>
<keyword evidence="2" id="KW-0217">Developmental protein</keyword>
<dbReference type="InterPro" id="IPR001356">
    <property type="entry name" value="HD"/>
</dbReference>
<dbReference type="PANTHER" id="PTHR24340">
    <property type="entry name" value="HOMEOBOX PROTEIN NKX"/>
    <property type="match status" value="1"/>
</dbReference>
<comment type="similarity">
    <text evidence="8">Belongs to the NK-3 homeobox family.</text>
</comment>
<keyword evidence="6" id="KW-0804">Transcription</keyword>
<feature type="domain" description="Homeobox" evidence="14">
    <location>
        <begin position="139"/>
        <end position="199"/>
    </location>
</feature>
<evidence type="ECO:0000256" key="11">
    <source>
        <dbReference type="PROSITE-ProRule" id="PRU00108"/>
    </source>
</evidence>
<dbReference type="CDD" id="cd00086">
    <property type="entry name" value="homeodomain"/>
    <property type="match status" value="1"/>
</dbReference>
<dbReference type="GO" id="GO:0005634">
    <property type="term" value="C:nucleus"/>
    <property type="evidence" value="ECO:0007669"/>
    <property type="project" value="UniProtKB-SubCell"/>
</dbReference>
<evidence type="ECO:0000256" key="12">
    <source>
        <dbReference type="RuleBase" id="RU000682"/>
    </source>
</evidence>
<keyword evidence="16" id="KW-1185">Reference proteome</keyword>
<evidence type="ECO:0000256" key="6">
    <source>
        <dbReference type="ARBA" id="ARBA00023163"/>
    </source>
</evidence>
<evidence type="ECO:0000313" key="15">
    <source>
        <dbReference type="EMBL" id="CAK6953255.1"/>
    </source>
</evidence>
<dbReference type="GO" id="GO:0000978">
    <property type="term" value="F:RNA polymerase II cis-regulatory region sequence-specific DNA binding"/>
    <property type="evidence" value="ECO:0007669"/>
    <property type="project" value="TreeGrafter"/>
</dbReference>
<gene>
    <name evidence="15" type="ORF">FSCOSCO3_A035574</name>
</gene>